<dbReference type="InterPro" id="IPR012347">
    <property type="entry name" value="Ferritin-like"/>
</dbReference>
<organism evidence="2 3">
    <name type="scientific">Labilithrix luteola</name>
    <dbReference type="NCBI Taxonomy" id="1391654"/>
    <lineage>
        <taxon>Bacteria</taxon>
        <taxon>Pseudomonadati</taxon>
        <taxon>Myxococcota</taxon>
        <taxon>Polyangia</taxon>
        <taxon>Polyangiales</taxon>
        <taxon>Labilitrichaceae</taxon>
        <taxon>Labilithrix</taxon>
    </lineage>
</organism>
<gene>
    <name evidence="2" type="ORF">AKJ09_05616</name>
</gene>
<dbReference type="AlphaFoldDB" id="A0A0K1PZN3"/>
<dbReference type="OrthoDB" id="5496536at2"/>
<sequence>MADEADKTGSDEELYDFGGAQWDLNSETDREILRFILSQALYGEATGVYCGKSLYSAGSLEAARFYLRQAKQELAHLSLFADIFRQLDMKPLPAHWVIRLLSSHNNYYPLKVLMEHAIGEGMVLDIFKDLLLQTLPDSDPRVPLIKKKLRVVCREEEEHVAWGEKETRRLLAEQPWLRTPYYGLVELQMAVLPFMVRAFEKQAGTHPVLKHLPGFLEHVRSRVYRQSKELGIVPQRAPSTPKRALAMGYGLALFVRSQFARSKSTLEKTYISELGLDGSRPPPVDDVHTNGVSAHAE</sequence>
<protein>
    <recommendedName>
        <fullName evidence="4">Ferritin-like domain-containing protein</fullName>
    </recommendedName>
</protein>
<evidence type="ECO:0008006" key="4">
    <source>
        <dbReference type="Google" id="ProtNLM"/>
    </source>
</evidence>
<dbReference type="Gene3D" id="1.20.1260.10">
    <property type="match status" value="1"/>
</dbReference>
<feature type="region of interest" description="Disordered" evidence="1">
    <location>
        <begin position="277"/>
        <end position="297"/>
    </location>
</feature>
<name>A0A0K1PZN3_9BACT</name>
<dbReference type="Proteomes" id="UP000064967">
    <property type="component" value="Chromosome"/>
</dbReference>
<reference evidence="2 3" key="1">
    <citation type="submission" date="2015-08" db="EMBL/GenBank/DDBJ databases">
        <authorList>
            <person name="Babu N.S."/>
            <person name="Beckwith C.J."/>
            <person name="Beseler K.G."/>
            <person name="Brison A."/>
            <person name="Carone J.V."/>
            <person name="Caskin T.P."/>
            <person name="Diamond M."/>
            <person name="Durham M.E."/>
            <person name="Foxe J.M."/>
            <person name="Go M."/>
            <person name="Henderson B.A."/>
            <person name="Jones I.B."/>
            <person name="McGettigan J.A."/>
            <person name="Micheletti S.J."/>
            <person name="Nasrallah M.E."/>
            <person name="Ortiz D."/>
            <person name="Piller C.R."/>
            <person name="Privatt S.R."/>
            <person name="Schneider S.L."/>
            <person name="Sharp S."/>
            <person name="Smith T.C."/>
            <person name="Stanton J.D."/>
            <person name="Ullery H.E."/>
            <person name="Wilson R.J."/>
            <person name="Serrano M.G."/>
            <person name="Buck G."/>
            <person name="Lee V."/>
            <person name="Wang Y."/>
            <person name="Carvalho R."/>
            <person name="Voegtly L."/>
            <person name="Shi R."/>
            <person name="Duckworth R."/>
            <person name="Johnson A."/>
            <person name="Loviza R."/>
            <person name="Walstead R."/>
            <person name="Shah Z."/>
            <person name="Kiflezghi M."/>
            <person name="Wade K."/>
            <person name="Ball S.L."/>
            <person name="Bradley K.W."/>
            <person name="Asai D.J."/>
            <person name="Bowman C.A."/>
            <person name="Russell D.A."/>
            <person name="Pope W.H."/>
            <person name="Jacobs-Sera D."/>
            <person name="Hendrix R.W."/>
            <person name="Hatfull G.F."/>
        </authorList>
    </citation>
    <scope>NUCLEOTIDE SEQUENCE [LARGE SCALE GENOMIC DNA]</scope>
    <source>
        <strain evidence="2 3">DSM 27648</strain>
    </source>
</reference>
<evidence type="ECO:0000256" key="1">
    <source>
        <dbReference type="SAM" id="MobiDB-lite"/>
    </source>
</evidence>
<keyword evidence="3" id="KW-1185">Reference proteome</keyword>
<evidence type="ECO:0000313" key="2">
    <source>
        <dbReference type="EMBL" id="AKU98952.1"/>
    </source>
</evidence>
<dbReference type="STRING" id="1391654.AKJ09_05616"/>
<dbReference type="EMBL" id="CP012333">
    <property type="protein sequence ID" value="AKU98952.1"/>
    <property type="molecule type" value="Genomic_DNA"/>
</dbReference>
<dbReference type="KEGG" id="llu:AKJ09_05616"/>
<dbReference type="InterPro" id="IPR009078">
    <property type="entry name" value="Ferritin-like_SF"/>
</dbReference>
<proteinExistence type="predicted"/>
<dbReference type="RefSeq" id="WP_146650107.1">
    <property type="nucleotide sequence ID" value="NZ_CP012333.1"/>
</dbReference>
<accession>A0A0K1PZN3</accession>
<dbReference type="SUPFAM" id="SSF47240">
    <property type="entry name" value="Ferritin-like"/>
    <property type="match status" value="1"/>
</dbReference>
<dbReference type="CDD" id="cd00657">
    <property type="entry name" value="Ferritin_like"/>
    <property type="match status" value="1"/>
</dbReference>
<evidence type="ECO:0000313" key="3">
    <source>
        <dbReference type="Proteomes" id="UP000064967"/>
    </source>
</evidence>